<accession>A0ABS8AL46</accession>
<evidence type="ECO:0000313" key="2">
    <source>
        <dbReference type="EMBL" id="MCB2406932.1"/>
    </source>
</evidence>
<keyword evidence="3" id="KW-1185">Reference proteome</keyword>
<keyword evidence="1" id="KW-0732">Signal</keyword>
<comment type="caution">
    <text evidence="2">The sequence shown here is derived from an EMBL/GenBank/DDBJ whole genome shotgun (WGS) entry which is preliminary data.</text>
</comment>
<dbReference type="PROSITE" id="PS51257">
    <property type="entry name" value="PROKAR_LIPOPROTEIN"/>
    <property type="match status" value="1"/>
</dbReference>
<evidence type="ECO:0000256" key="1">
    <source>
        <dbReference type="SAM" id="SignalP"/>
    </source>
</evidence>
<feature type="chain" id="PRO_5047095406" description="Lipoprotein" evidence="1">
    <location>
        <begin position="20"/>
        <end position="186"/>
    </location>
</feature>
<evidence type="ECO:0008006" key="4">
    <source>
        <dbReference type="Google" id="ProtNLM"/>
    </source>
</evidence>
<dbReference type="RefSeq" id="WP_226171704.1">
    <property type="nucleotide sequence ID" value="NZ_JAJADR010000001.1"/>
</dbReference>
<protein>
    <recommendedName>
        <fullName evidence="4">Lipoprotein</fullName>
    </recommendedName>
</protein>
<sequence>MLNSIKTLALLGLVFAALSCEETAIQPAPVATQPVGAAIKYGDPIINPVPGNLQRPGFGLGMAFGRGSDCHGGGVCYVKIRLTFSRIMEFPVAGQGTGFFSAPVNINPETNVGTMRIIFTSEQKNIDTTDEFELPEGGTVLSLEKAGMLGDEYAQYTLLQGVYKIIHGDGTDQNPYGYVDVPVLCE</sequence>
<feature type="signal peptide" evidence="1">
    <location>
        <begin position="1"/>
        <end position="19"/>
    </location>
</feature>
<gene>
    <name evidence="2" type="ORF">LGH74_03000</name>
</gene>
<evidence type="ECO:0000313" key="3">
    <source>
        <dbReference type="Proteomes" id="UP001165296"/>
    </source>
</evidence>
<dbReference type="EMBL" id="JAJADR010000001">
    <property type="protein sequence ID" value="MCB2406932.1"/>
    <property type="molecule type" value="Genomic_DNA"/>
</dbReference>
<name>A0ABS8AL46_9BACT</name>
<reference evidence="2" key="1">
    <citation type="submission" date="2021-10" db="EMBL/GenBank/DDBJ databases">
        <authorList>
            <person name="Dean J.D."/>
            <person name="Kim M.K."/>
            <person name="Newey C.N."/>
            <person name="Stoker T.S."/>
            <person name="Thompson D.W."/>
            <person name="Grose J.H."/>
        </authorList>
    </citation>
    <scope>NUCLEOTIDE SEQUENCE</scope>
    <source>
        <strain evidence="2">BT178</strain>
    </source>
</reference>
<organism evidence="2 3">
    <name type="scientific">Hymenobacter lucidus</name>
    <dbReference type="NCBI Taxonomy" id="2880930"/>
    <lineage>
        <taxon>Bacteria</taxon>
        <taxon>Pseudomonadati</taxon>
        <taxon>Bacteroidota</taxon>
        <taxon>Cytophagia</taxon>
        <taxon>Cytophagales</taxon>
        <taxon>Hymenobacteraceae</taxon>
        <taxon>Hymenobacter</taxon>
    </lineage>
</organism>
<proteinExistence type="predicted"/>
<dbReference type="Proteomes" id="UP001165296">
    <property type="component" value="Unassembled WGS sequence"/>
</dbReference>